<proteinExistence type="predicted"/>
<protein>
    <submittedName>
        <fullName evidence="2">EXD3 protein</fullName>
    </submittedName>
</protein>
<feature type="region of interest" description="Disordered" evidence="1">
    <location>
        <begin position="74"/>
        <end position="95"/>
    </location>
</feature>
<dbReference type="InterPro" id="IPR012337">
    <property type="entry name" value="RNaseH-like_sf"/>
</dbReference>
<dbReference type="PANTHER" id="PTHR47765">
    <property type="entry name" value="3'-5' EXONUCLEASE DOMAIN-CONTAINING PROTEIN"/>
    <property type="match status" value="1"/>
</dbReference>
<name>A0A813BFH6_9DINO</name>
<dbReference type="InterPro" id="IPR052408">
    <property type="entry name" value="Exonuclease_MUT-7-like"/>
</dbReference>
<dbReference type="GO" id="GO:0003676">
    <property type="term" value="F:nucleic acid binding"/>
    <property type="evidence" value="ECO:0007669"/>
    <property type="project" value="InterPro"/>
</dbReference>
<gene>
    <name evidence="2" type="primary">EXD3</name>
    <name evidence="2" type="ORF">SNEC2469_LOCUS30308</name>
</gene>
<comment type="caution">
    <text evidence="2">The sequence shown here is derived from an EMBL/GenBank/DDBJ whole genome shotgun (WGS) entry which is preliminary data.</text>
</comment>
<dbReference type="EMBL" id="CAJNJA010070363">
    <property type="protein sequence ID" value="CAE7900645.1"/>
    <property type="molecule type" value="Genomic_DNA"/>
</dbReference>
<evidence type="ECO:0000313" key="2">
    <source>
        <dbReference type="EMBL" id="CAE7900645.1"/>
    </source>
</evidence>
<dbReference type="SUPFAM" id="SSF53098">
    <property type="entry name" value="Ribonuclease H-like"/>
    <property type="match status" value="1"/>
</dbReference>
<evidence type="ECO:0000313" key="3">
    <source>
        <dbReference type="Proteomes" id="UP000601435"/>
    </source>
</evidence>
<dbReference type="OrthoDB" id="428841at2759"/>
<evidence type="ECO:0000256" key="1">
    <source>
        <dbReference type="SAM" id="MobiDB-lite"/>
    </source>
</evidence>
<dbReference type="InterPro" id="IPR036397">
    <property type="entry name" value="RNaseH_sf"/>
</dbReference>
<reference evidence="2" key="1">
    <citation type="submission" date="2021-02" db="EMBL/GenBank/DDBJ databases">
        <authorList>
            <person name="Dougan E. K."/>
            <person name="Rhodes N."/>
            <person name="Thang M."/>
            <person name="Chan C."/>
        </authorList>
    </citation>
    <scope>NUCLEOTIDE SEQUENCE</scope>
</reference>
<feature type="compositionally biased region" description="Basic and acidic residues" evidence="1">
    <location>
        <begin position="76"/>
        <end position="88"/>
    </location>
</feature>
<dbReference type="NCBIfam" id="TIGR04556">
    <property type="entry name" value="PKS_assoc"/>
    <property type="match status" value="1"/>
</dbReference>
<accession>A0A813BFH6</accession>
<dbReference type="AlphaFoldDB" id="A0A813BFH6"/>
<sequence length="831" mass="89097">MCSIATKWDAPSRFQVIACAIMVVDSPGALIHGFRLGSVVEVDGASFNDRLGQVVAFSEKDGVFNVALLNGSTRQARPDQMRQSEGRRPGHGSAGFDVLLGPRHRQDFLAEEVATCLVEKGFCVLKMCQPQQEVEQAFEYVKSLAQSGKLDRLPEEVEEGYLGEGARARVAWMDPSDRNSLQLLAVLAVERLRILEHRASKLMLGRLPHAEHFSETMAMELASVQTLVQACDGDDEDGFIEEIRTALSGGFQSARVVLESAKAKSAGAFGEFALRCLVKLVSAPVAEPWRPQAAALFADLGRGTVDVPSAGVQALLVKLATAPSGGELSSSMGGLKLLTRVMNAWAIRAEQLSEEAHAAIAQAVVRDSVLPGAWALAAVTLGSFPDLLTSEMSNAVIKEADDGSRDDAVLQMAKSLGVECQRFLVQLRQERGRVKAAAKVLQLQDQFPDAGYLWRQEALEAAIEKGRREAVVGLGCEEVRLRGRCVDGLLQCGEVELAVDLADAWAVGIPEDVRKANAERAKAEVPYLRLPPDVDVQLVATEASIEGMRGILLDASVIGVDLECNMGTGAPTLLQLATLRQAFLVDLQVVGSWPSFATTMQDVCSGPARKVGFGIAEDLGKLSKSFPSLTAAACAAPLSDLRDVEAQLRSLESGIGKKRAREGISLSALARREVLGQAPGQSLPGGRLEPPSPLPGADALCGAGCLGPRESLRSRADLDKILKESDEFVSTMAALLQPYCEDALGKVVDARTPGLVSLSFPPSEDVEPQPTEDYILASFYSTWRRSQLKMMHFLGPGAAQVRLKPKEDHTAGEEAGHQDLRILVIGAPYVD</sequence>
<dbReference type="Gene3D" id="3.30.420.10">
    <property type="entry name" value="Ribonuclease H-like superfamily/Ribonuclease H"/>
    <property type="match status" value="1"/>
</dbReference>
<dbReference type="InterPro" id="IPR030834">
    <property type="entry name" value="PKS_assoc_dom"/>
</dbReference>
<organism evidence="2 3">
    <name type="scientific">Symbiodinium necroappetens</name>
    <dbReference type="NCBI Taxonomy" id="1628268"/>
    <lineage>
        <taxon>Eukaryota</taxon>
        <taxon>Sar</taxon>
        <taxon>Alveolata</taxon>
        <taxon>Dinophyceae</taxon>
        <taxon>Suessiales</taxon>
        <taxon>Symbiodiniaceae</taxon>
        <taxon>Symbiodinium</taxon>
    </lineage>
</organism>
<feature type="non-terminal residue" evidence="2">
    <location>
        <position position="1"/>
    </location>
</feature>
<keyword evidence="3" id="KW-1185">Reference proteome</keyword>
<dbReference type="Proteomes" id="UP000601435">
    <property type="component" value="Unassembled WGS sequence"/>
</dbReference>
<dbReference type="PANTHER" id="PTHR47765:SF2">
    <property type="entry name" value="EXONUCLEASE MUT-7 HOMOLOG"/>
    <property type="match status" value="1"/>
</dbReference>